<evidence type="ECO:0000313" key="6">
    <source>
        <dbReference type="Proteomes" id="UP000256645"/>
    </source>
</evidence>
<dbReference type="EMBL" id="PDLM01000002">
    <property type="protein sequence ID" value="RDW85252.1"/>
    <property type="molecule type" value="Genomic_DNA"/>
</dbReference>
<dbReference type="PANTHER" id="PTHR31668:SF28">
    <property type="entry name" value="ZN(II)2CYS6 TRANSCRIPTION FACTOR (EUROFUNG)"/>
    <property type="match status" value="1"/>
</dbReference>
<evidence type="ECO:0000256" key="1">
    <source>
        <dbReference type="ARBA" id="ARBA00022723"/>
    </source>
</evidence>
<dbReference type="PROSITE" id="PS50048">
    <property type="entry name" value="ZN2_CY6_FUNGAL_2"/>
    <property type="match status" value="1"/>
</dbReference>
<dbReference type="Pfam" id="PF04082">
    <property type="entry name" value="Fungal_trans"/>
    <property type="match status" value="1"/>
</dbReference>
<accession>A0A3D8SG14</accession>
<keyword evidence="6" id="KW-1185">Reference proteome</keyword>
<feature type="region of interest" description="Disordered" evidence="3">
    <location>
        <begin position="519"/>
        <end position="546"/>
    </location>
</feature>
<dbReference type="PROSITE" id="PS00463">
    <property type="entry name" value="ZN2_CY6_FUNGAL_1"/>
    <property type="match status" value="1"/>
</dbReference>
<dbReference type="InterPro" id="IPR007219">
    <property type="entry name" value="XnlR_reg_dom"/>
</dbReference>
<evidence type="ECO:0000256" key="3">
    <source>
        <dbReference type="SAM" id="MobiDB-lite"/>
    </source>
</evidence>
<reference evidence="5 6" key="1">
    <citation type="journal article" date="2018" name="IMA Fungus">
        <title>IMA Genome-F 9: Draft genome sequence of Annulohypoxylon stygium, Aspergillus mulundensis, Berkeleyomyces basicola (syn. Thielaviopsis basicola), Ceratocystis smalleyi, two Cercospora beticola strains, Coleophoma cylindrospora, Fusarium fracticaudum, Phialophora cf. hyalina, and Morchella septimelata.</title>
        <authorList>
            <person name="Wingfield B.D."/>
            <person name="Bills G.F."/>
            <person name="Dong Y."/>
            <person name="Huang W."/>
            <person name="Nel W.J."/>
            <person name="Swalarsk-Parry B.S."/>
            <person name="Vaghefi N."/>
            <person name="Wilken P.M."/>
            <person name="An Z."/>
            <person name="de Beer Z.W."/>
            <person name="De Vos L."/>
            <person name="Chen L."/>
            <person name="Duong T.A."/>
            <person name="Gao Y."/>
            <person name="Hammerbacher A."/>
            <person name="Kikkert J.R."/>
            <person name="Li Y."/>
            <person name="Li H."/>
            <person name="Li K."/>
            <person name="Li Q."/>
            <person name="Liu X."/>
            <person name="Ma X."/>
            <person name="Naidoo K."/>
            <person name="Pethybridge S.J."/>
            <person name="Sun J."/>
            <person name="Steenkamp E.T."/>
            <person name="van der Nest M.A."/>
            <person name="van Wyk S."/>
            <person name="Wingfield M.J."/>
            <person name="Xiong C."/>
            <person name="Yue Q."/>
            <person name="Zhang X."/>
        </authorList>
    </citation>
    <scope>NUCLEOTIDE SEQUENCE [LARGE SCALE GENOMIC DNA]</scope>
    <source>
        <strain evidence="5 6">BP6252</strain>
    </source>
</reference>
<dbReference type="SUPFAM" id="SSF57701">
    <property type="entry name" value="Zn2/Cys6 DNA-binding domain"/>
    <property type="match status" value="1"/>
</dbReference>
<dbReference type="SMART" id="SM00066">
    <property type="entry name" value="GAL4"/>
    <property type="match status" value="1"/>
</dbReference>
<dbReference type="STRING" id="1849047.A0A3D8SG14"/>
<dbReference type="Pfam" id="PF00172">
    <property type="entry name" value="Zn_clus"/>
    <property type="match status" value="1"/>
</dbReference>
<evidence type="ECO:0000313" key="5">
    <source>
        <dbReference type="EMBL" id="RDW85252.1"/>
    </source>
</evidence>
<dbReference type="GO" id="GO:0003677">
    <property type="term" value="F:DNA binding"/>
    <property type="evidence" value="ECO:0007669"/>
    <property type="project" value="InterPro"/>
</dbReference>
<keyword evidence="2" id="KW-0539">Nucleus</keyword>
<dbReference type="InterPro" id="IPR050797">
    <property type="entry name" value="Carb_Metab_Trans_Reg"/>
</dbReference>
<dbReference type="CDD" id="cd00067">
    <property type="entry name" value="GAL4"/>
    <property type="match status" value="1"/>
</dbReference>
<dbReference type="OrthoDB" id="2740448at2759"/>
<organism evidence="5 6">
    <name type="scientific">Coleophoma cylindrospora</name>
    <dbReference type="NCBI Taxonomy" id="1849047"/>
    <lineage>
        <taxon>Eukaryota</taxon>
        <taxon>Fungi</taxon>
        <taxon>Dikarya</taxon>
        <taxon>Ascomycota</taxon>
        <taxon>Pezizomycotina</taxon>
        <taxon>Leotiomycetes</taxon>
        <taxon>Helotiales</taxon>
        <taxon>Dermateaceae</taxon>
        <taxon>Coleophoma</taxon>
    </lineage>
</organism>
<dbReference type="Proteomes" id="UP000256645">
    <property type="component" value="Unassembled WGS sequence"/>
</dbReference>
<dbReference type="GO" id="GO:0008270">
    <property type="term" value="F:zinc ion binding"/>
    <property type="evidence" value="ECO:0007669"/>
    <property type="project" value="InterPro"/>
</dbReference>
<keyword evidence="1" id="KW-0479">Metal-binding</keyword>
<evidence type="ECO:0000259" key="4">
    <source>
        <dbReference type="PROSITE" id="PS50048"/>
    </source>
</evidence>
<gene>
    <name evidence="5" type="ORF">BP6252_02842</name>
</gene>
<proteinExistence type="predicted"/>
<dbReference type="GO" id="GO:0006351">
    <property type="term" value="P:DNA-templated transcription"/>
    <property type="evidence" value="ECO:0007669"/>
    <property type="project" value="InterPro"/>
</dbReference>
<feature type="compositionally biased region" description="Low complexity" evidence="3">
    <location>
        <begin position="520"/>
        <end position="535"/>
    </location>
</feature>
<feature type="compositionally biased region" description="Pro residues" evidence="3">
    <location>
        <begin position="78"/>
        <end position="96"/>
    </location>
</feature>
<name>A0A3D8SG14_9HELO</name>
<feature type="domain" description="Zn(2)-C6 fungal-type" evidence="4">
    <location>
        <begin position="10"/>
        <end position="39"/>
    </location>
</feature>
<dbReference type="InterPro" id="IPR036864">
    <property type="entry name" value="Zn2-C6_fun-type_DNA-bd_sf"/>
</dbReference>
<dbReference type="Gene3D" id="4.10.240.10">
    <property type="entry name" value="Zn(2)-C6 fungal-type DNA-binding domain"/>
    <property type="match status" value="1"/>
</dbReference>
<dbReference type="AlphaFoldDB" id="A0A3D8SG14"/>
<feature type="region of interest" description="Disordered" evidence="3">
    <location>
        <begin position="67"/>
        <end position="103"/>
    </location>
</feature>
<comment type="caution">
    <text evidence="5">The sequence shown here is derived from an EMBL/GenBank/DDBJ whole genome shotgun (WGS) entry which is preliminary data.</text>
</comment>
<sequence length="638" mass="70810">MTGRKILKRACDGCKIRKIKCSEVAPCDGCTAVGISCTFKKHPSTRGPRSLRAKTIQIIAQTQQHHDVAAHSSAVPKPSNPDPAPRTDPASPPASPPAKSKDAVKTPIPTLVLQLCIYRLRLYPVWPIVAVEEIMASLQRDERDMETYALANAIGAATVAQLKLSTSDSDAASGIAMEAECQRSKLLCKDGPHVNLHTLRTAFFLHVYHENMQPGGPKSLLYLREAITMAQILSMHRESSYLKFSIEEQQIRRRILWLLFVTERGVAMLHKLPVVLKPNAHFPSMEGEDESRILPAFQKLVNLFWIFDQSGAFDILQDSDADNFNIGEIGSSSKSCLDMLQRKLQDVPLDWESSNDVQRADICVTRQWMRAVLWRVSMNHGRDVSDQVTSLSHPIQIAKEFLGVISQLPNTAIEAHGPSMEYKIYEIASAVTDALVNTRQSWDISDQPREILHQLQRILASSRGGNKLLVSMLCSKMASIQHDSLLMVEPSSRVEELDDHWASDSTASPEAPFDMTADYTLSAPTSSSSPESPLAGGRNPLEPNLRHDFAMPPRTTHAQLPLPDFMDFPWTPGPTNNASSLTGPTDLFEQLQHFDGSFNDVGLSGSMDRFIVNNDIWDGANSDVMLHLMPETLVFQHP</sequence>
<dbReference type="CDD" id="cd12148">
    <property type="entry name" value="fungal_TF_MHR"/>
    <property type="match status" value="1"/>
</dbReference>
<evidence type="ECO:0000256" key="2">
    <source>
        <dbReference type="ARBA" id="ARBA00023242"/>
    </source>
</evidence>
<dbReference type="InterPro" id="IPR001138">
    <property type="entry name" value="Zn2Cys6_DnaBD"/>
</dbReference>
<protein>
    <recommendedName>
        <fullName evidence="4">Zn(2)-C6 fungal-type domain-containing protein</fullName>
    </recommendedName>
</protein>
<dbReference type="GO" id="GO:0000981">
    <property type="term" value="F:DNA-binding transcription factor activity, RNA polymerase II-specific"/>
    <property type="evidence" value="ECO:0007669"/>
    <property type="project" value="InterPro"/>
</dbReference>
<dbReference type="PANTHER" id="PTHR31668">
    <property type="entry name" value="GLUCOSE TRANSPORT TRANSCRIPTION REGULATOR RGT1-RELATED-RELATED"/>
    <property type="match status" value="1"/>
</dbReference>